<dbReference type="EMBL" id="BDQV01000178">
    <property type="protein sequence ID" value="GAY58162.1"/>
    <property type="molecule type" value="Genomic_DNA"/>
</dbReference>
<feature type="domain" description="Squalene cyclase C-terminal" evidence="3">
    <location>
        <begin position="12"/>
        <end position="62"/>
    </location>
</feature>
<dbReference type="GO" id="GO:0016104">
    <property type="term" value="P:triterpenoid biosynthetic process"/>
    <property type="evidence" value="ECO:0007669"/>
    <property type="project" value="InterPro"/>
</dbReference>
<keyword evidence="1" id="KW-0677">Repeat</keyword>
<accession>A0A2H5Q0R7</accession>
<dbReference type="Proteomes" id="UP000236630">
    <property type="component" value="Unassembled WGS sequence"/>
</dbReference>
<dbReference type="AlphaFoldDB" id="A0A2H5Q0R7"/>
<evidence type="ECO:0000313" key="4">
    <source>
        <dbReference type="EMBL" id="GAY58162.1"/>
    </source>
</evidence>
<dbReference type="STRING" id="55188.A0A2H5Q0R7"/>
<dbReference type="Pfam" id="PF13243">
    <property type="entry name" value="SQHop_cyclase_C"/>
    <property type="match status" value="1"/>
</dbReference>
<dbReference type="InterPro" id="IPR018333">
    <property type="entry name" value="Squalene_cyclase"/>
</dbReference>
<name>A0A2H5Q0R7_CITUN</name>
<evidence type="ECO:0000259" key="3">
    <source>
        <dbReference type="Pfam" id="PF13243"/>
    </source>
</evidence>
<dbReference type="GO" id="GO:0042300">
    <property type="term" value="F:beta-amyrin synthase activity"/>
    <property type="evidence" value="ECO:0007669"/>
    <property type="project" value="TreeGrafter"/>
</dbReference>
<reference evidence="4 5" key="1">
    <citation type="journal article" date="2017" name="Front. Genet.">
        <title>Draft sequencing of the heterozygous diploid genome of Satsuma (Citrus unshiu Marc.) using a hybrid assembly approach.</title>
        <authorList>
            <person name="Shimizu T."/>
            <person name="Tanizawa Y."/>
            <person name="Mochizuki T."/>
            <person name="Nagasaki H."/>
            <person name="Yoshioka T."/>
            <person name="Toyoda A."/>
            <person name="Fujiyama A."/>
            <person name="Kaminuma E."/>
            <person name="Nakamura Y."/>
        </authorList>
    </citation>
    <scope>NUCLEOTIDE SEQUENCE [LARGE SCALE GENOMIC DNA]</scope>
    <source>
        <strain evidence="5">cv. Miyagawa wase</strain>
    </source>
</reference>
<dbReference type="SUPFAM" id="SSF48239">
    <property type="entry name" value="Terpenoid cyclases/Protein prenyltransferases"/>
    <property type="match status" value="1"/>
</dbReference>
<dbReference type="GO" id="GO:0005811">
    <property type="term" value="C:lipid droplet"/>
    <property type="evidence" value="ECO:0007669"/>
    <property type="project" value="InterPro"/>
</dbReference>
<sequence>MSLDLERDPTPLHRAAKLLINSQLEDGDFPQEEITGVFMRNCMLHYAAYRNIYPLWALAEYCRKLKDCKIFHRFRAPWDSTSNE</sequence>
<keyword evidence="2" id="KW-0413">Isomerase</keyword>
<dbReference type="Gene3D" id="1.50.10.20">
    <property type="match status" value="1"/>
</dbReference>
<proteinExistence type="predicted"/>
<gene>
    <name evidence="4" type="ORF">CUMW_185020</name>
</gene>
<comment type="caution">
    <text evidence="4">The sequence shown here is derived from an EMBL/GenBank/DDBJ whole genome shotgun (WGS) entry which is preliminary data.</text>
</comment>
<feature type="non-terminal residue" evidence="4">
    <location>
        <position position="84"/>
    </location>
</feature>
<evidence type="ECO:0000313" key="5">
    <source>
        <dbReference type="Proteomes" id="UP000236630"/>
    </source>
</evidence>
<dbReference type="PANTHER" id="PTHR11764">
    <property type="entry name" value="TERPENE CYCLASE/MUTASE FAMILY MEMBER"/>
    <property type="match status" value="1"/>
</dbReference>
<keyword evidence="5" id="KW-1185">Reference proteome</keyword>
<dbReference type="PANTHER" id="PTHR11764:SF58">
    <property type="entry name" value="BETA-AMYRIN SYNTHASE-RELATED"/>
    <property type="match status" value="1"/>
</dbReference>
<protein>
    <recommendedName>
        <fullName evidence="3">Squalene cyclase C-terminal domain-containing protein</fullName>
    </recommendedName>
</protein>
<evidence type="ECO:0000256" key="2">
    <source>
        <dbReference type="ARBA" id="ARBA00023235"/>
    </source>
</evidence>
<evidence type="ECO:0000256" key="1">
    <source>
        <dbReference type="ARBA" id="ARBA00022737"/>
    </source>
</evidence>
<organism evidence="4 5">
    <name type="scientific">Citrus unshiu</name>
    <name type="common">Satsuma mandarin</name>
    <name type="synonym">Citrus nobilis var. unshiu</name>
    <dbReference type="NCBI Taxonomy" id="55188"/>
    <lineage>
        <taxon>Eukaryota</taxon>
        <taxon>Viridiplantae</taxon>
        <taxon>Streptophyta</taxon>
        <taxon>Embryophyta</taxon>
        <taxon>Tracheophyta</taxon>
        <taxon>Spermatophyta</taxon>
        <taxon>Magnoliopsida</taxon>
        <taxon>eudicotyledons</taxon>
        <taxon>Gunneridae</taxon>
        <taxon>Pentapetalae</taxon>
        <taxon>rosids</taxon>
        <taxon>malvids</taxon>
        <taxon>Sapindales</taxon>
        <taxon>Rutaceae</taxon>
        <taxon>Aurantioideae</taxon>
        <taxon>Citrus</taxon>
    </lineage>
</organism>
<dbReference type="InterPro" id="IPR008930">
    <property type="entry name" value="Terpenoid_cyclase/PrenylTrfase"/>
</dbReference>
<dbReference type="InterPro" id="IPR032696">
    <property type="entry name" value="SQ_cyclase_C"/>
</dbReference>